<dbReference type="InterPro" id="IPR036132">
    <property type="entry name" value="Vac_ATP_synth_c_sf"/>
</dbReference>
<evidence type="ECO:0000256" key="1">
    <source>
        <dbReference type="ARBA" id="ARBA00006138"/>
    </source>
</evidence>
<comment type="function">
    <text evidence="6">Subunit of the V1 complex of vacuolar(H+)-ATPase (V-ATPase), a multisubunit enzyme composed of a peripheral complex (V1) that hydrolyzes ATP and a membrane integral complex (V0) that translocates protons. V-ATPase is responsible for acidifying and maintaining the pH of intracellular compartments and in some cell types, is targeted to the plasma membrane, where it is responsible for acidifying the extracellular environment. Subunit C is necessary for the assembly of the catalytic sector of the enzyme and is likely to have a specific function in its catalytic activity.</text>
</comment>
<comment type="function">
    <text evidence="5">Subunit of the V1 complex of vacuolar(H+)-ATPase (V-ATPase), a multisubunit enzyme composed of a peripheral complex (V1) that hydrolyzes ATP and a membrane integral complex (V0) that translocates protons. V-ATPase is responsible for acidifying and maintaining the pH of intracellular compartments. Subunit C is necessary for the assembly of the catalytic sector of the enzyme and is likely to have a specific function in its catalytic activity. Reversibly leaves the enzyme after glucose depletion, causing the catalytic subcomplex V1 to detach from the V0 section.</text>
</comment>
<evidence type="ECO:0000256" key="2">
    <source>
        <dbReference type="ARBA" id="ARBA00022448"/>
    </source>
</evidence>
<dbReference type="OMA" id="SEGFIAW"/>
<keyword evidence="3 6" id="KW-0375">Hydrogen ion transport</keyword>
<evidence type="ECO:0000256" key="3">
    <source>
        <dbReference type="ARBA" id="ARBA00022781"/>
    </source>
</evidence>
<dbReference type="FunFam" id="3.30.70.100:FF:000002">
    <property type="entry name" value="V-type proton ATPase subunit C"/>
    <property type="match status" value="1"/>
</dbReference>
<reference evidence="7 8" key="1">
    <citation type="submission" date="2016-04" db="EMBL/GenBank/DDBJ databases">
        <title>Evolutionary innovation and constraint leading to complex multicellularity in the Ascomycota.</title>
        <authorList>
            <person name="Cisse O."/>
            <person name="Nguyen A."/>
            <person name="Hewitt D.A."/>
            <person name="Jedd G."/>
            <person name="Stajich J.E."/>
        </authorList>
    </citation>
    <scope>NUCLEOTIDE SEQUENCE [LARGE SCALE GENOMIC DNA]</scope>
    <source>
        <strain evidence="7 8">DAH-3</strain>
    </source>
</reference>
<dbReference type="PANTHER" id="PTHR10137">
    <property type="entry name" value="V-TYPE PROTON ATPASE SUBUNIT C"/>
    <property type="match status" value="1"/>
</dbReference>
<dbReference type="AlphaFoldDB" id="A0A1U7LSB8"/>
<dbReference type="Pfam" id="PF03223">
    <property type="entry name" value="V-ATPase_C"/>
    <property type="match status" value="1"/>
</dbReference>
<dbReference type="GO" id="GO:0046961">
    <property type="term" value="F:proton-transporting ATPase activity, rotational mechanism"/>
    <property type="evidence" value="ECO:0007669"/>
    <property type="project" value="InterPro"/>
</dbReference>
<keyword evidence="4 6" id="KW-0406">Ion transport</keyword>
<dbReference type="GO" id="GO:0000221">
    <property type="term" value="C:vacuolar proton-transporting V-type ATPase, V1 domain"/>
    <property type="evidence" value="ECO:0007669"/>
    <property type="project" value="EnsemblFungi"/>
</dbReference>
<dbReference type="Gene3D" id="1.20.1460.10">
    <property type="entry name" value="subunit c (vma5p) of the yeast v-atpase, domain 2"/>
    <property type="match status" value="1"/>
</dbReference>
<dbReference type="Gene3D" id="3.30.70.100">
    <property type="match status" value="1"/>
</dbReference>
<dbReference type="OrthoDB" id="6605928at2759"/>
<organism evidence="7 8">
    <name type="scientific">Neolecta irregularis (strain DAH-3)</name>
    <dbReference type="NCBI Taxonomy" id="1198029"/>
    <lineage>
        <taxon>Eukaryota</taxon>
        <taxon>Fungi</taxon>
        <taxon>Dikarya</taxon>
        <taxon>Ascomycota</taxon>
        <taxon>Taphrinomycotina</taxon>
        <taxon>Neolectales</taxon>
        <taxon>Neolectaceae</taxon>
        <taxon>Neolecta</taxon>
    </lineage>
</organism>
<dbReference type="EMBL" id="LXFE01000360">
    <property type="protein sequence ID" value="OLL25557.1"/>
    <property type="molecule type" value="Genomic_DNA"/>
</dbReference>
<gene>
    <name evidence="7" type="ORF">NEOLI_001122</name>
</gene>
<evidence type="ECO:0000256" key="4">
    <source>
        <dbReference type="ARBA" id="ARBA00023065"/>
    </source>
</evidence>
<dbReference type="Proteomes" id="UP000186594">
    <property type="component" value="Unassembled WGS sequence"/>
</dbReference>
<evidence type="ECO:0000256" key="6">
    <source>
        <dbReference type="RuleBase" id="RU364010"/>
    </source>
</evidence>
<dbReference type="InterPro" id="IPR004907">
    <property type="entry name" value="ATPase_V1-cplx_csu"/>
</dbReference>
<dbReference type="PANTHER" id="PTHR10137:SF0">
    <property type="entry name" value="V-TYPE PROTON ATPASE SUBUNIT C"/>
    <property type="match status" value="1"/>
</dbReference>
<comment type="subunit">
    <text evidence="6">V-ATPase is a heteromultimeric enzyme composed of a peripheral catalytic V1 complex (components A to H) attached to an integral membrane V0 proton pore complex.</text>
</comment>
<sequence>MDSRSYWLIAIPTEGGRDKNIVYQEIKSKISSTSNNYADVALFSIPSLKIGTLDALVIQSEELAKLDGTFEGVVNKIADVLKTVLPGQEDKLRDQQKVDGKHIDEMASLDEDVRTKYAAWNQAKGTYTSLQRKQTGNLSQRSLAGMVKEDDFVTNSEYLETMLVAVPKTIQKDWWKKYEMLSKMVVPRSSKKLTEDEDYILVSVTLFKRFAAEFANKCREAKFQPREFTWDAMSGEDEHKEIEMAGSLERKLWGETLRLAKMSFSDAFQAWIHLKAIRVFVESVLRYGLPPDFVSTVVRVREYQ</sequence>
<keyword evidence="8" id="KW-1185">Reference proteome</keyword>
<dbReference type="CDD" id="cd14785">
    <property type="entry name" value="V-ATPase_C"/>
    <property type="match status" value="1"/>
</dbReference>
<evidence type="ECO:0000313" key="8">
    <source>
        <dbReference type="Proteomes" id="UP000186594"/>
    </source>
</evidence>
<evidence type="ECO:0000313" key="7">
    <source>
        <dbReference type="EMBL" id="OLL25557.1"/>
    </source>
</evidence>
<evidence type="ECO:0000256" key="5">
    <source>
        <dbReference type="ARBA" id="ARBA00053565"/>
    </source>
</evidence>
<proteinExistence type="inferred from homology"/>
<keyword evidence="2 6" id="KW-0813">Transport</keyword>
<protein>
    <recommendedName>
        <fullName evidence="6">V-type proton ATPase subunit C</fullName>
    </recommendedName>
</protein>
<comment type="caution">
    <text evidence="7">The sequence shown here is derived from an EMBL/GenBank/DDBJ whole genome shotgun (WGS) entry which is preliminary data.</text>
</comment>
<comment type="similarity">
    <text evidence="1 6">Belongs to the V-ATPase C subunit family.</text>
</comment>
<dbReference type="SUPFAM" id="SSF118203">
    <property type="entry name" value="Vacuolar ATP synthase subunit C"/>
    <property type="match status" value="1"/>
</dbReference>
<dbReference type="STRING" id="1198029.A0A1U7LSB8"/>
<name>A0A1U7LSB8_NEOID</name>
<accession>A0A1U7LSB8</accession>